<dbReference type="PANTHER" id="PTHR33317:SF4">
    <property type="entry name" value="POLYNUCLEOTIDYL TRANSFERASE, RIBONUCLEASE H-LIKE SUPERFAMILY PROTEIN"/>
    <property type="match status" value="1"/>
</dbReference>
<dbReference type="SMART" id="SM00732">
    <property type="entry name" value="YqgFc"/>
    <property type="match status" value="1"/>
</dbReference>
<dbReference type="CDD" id="cd16964">
    <property type="entry name" value="YqgF"/>
    <property type="match status" value="1"/>
</dbReference>
<dbReference type="Pfam" id="PF03652">
    <property type="entry name" value="RuvX"/>
    <property type="match status" value="1"/>
</dbReference>
<evidence type="ECO:0000313" key="4">
    <source>
        <dbReference type="EMBL" id="CAG7595815.1"/>
    </source>
</evidence>
<reference evidence="4" key="1">
    <citation type="submission" date="2021-06" db="EMBL/GenBank/DDBJ databases">
        <authorList>
            <person name="Criscuolo A."/>
        </authorList>
    </citation>
    <scope>NUCLEOTIDE SEQUENCE</scope>
    <source>
        <strain evidence="4">CIP111803</strain>
    </source>
</reference>
<dbReference type="PANTHER" id="PTHR33317">
    <property type="entry name" value="POLYNUCLEOTIDYL TRANSFERASE, RIBONUCLEASE H-LIKE SUPERFAMILY PROTEIN"/>
    <property type="match status" value="1"/>
</dbReference>
<dbReference type="GO" id="GO:0000967">
    <property type="term" value="P:rRNA 5'-end processing"/>
    <property type="evidence" value="ECO:0007669"/>
    <property type="project" value="UniProtKB-UniRule"/>
</dbReference>
<evidence type="ECO:0000256" key="1">
    <source>
        <dbReference type="HAMAP-Rule" id="MF_00651"/>
    </source>
</evidence>
<dbReference type="RefSeq" id="WP_218113675.1">
    <property type="nucleotide sequence ID" value="NZ_CAJVAP010000001.1"/>
</dbReference>
<comment type="subcellular location">
    <subcellularLocation>
        <location evidence="1">Cytoplasm</location>
    </subcellularLocation>
</comment>
<evidence type="ECO:0000259" key="3">
    <source>
        <dbReference type="SMART" id="SM00732"/>
    </source>
</evidence>
<dbReference type="EC" id="3.1.-.-" evidence="1"/>
<comment type="caution">
    <text evidence="4">The sequence shown here is derived from an EMBL/GenBank/DDBJ whole genome shotgun (WGS) entry which is preliminary data.</text>
</comment>
<proteinExistence type="inferred from homology"/>
<dbReference type="AlphaFoldDB" id="A0A916JQX6"/>
<keyword evidence="1" id="KW-0963">Cytoplasm</keyword>
<protein>
    <recommendedName>
        <fullName evidence="1">Putative pre-16S rRNA nuclease</fullName>
        <ecNumber evidence="1">3.1.-.-</ecNumber>
    </recommendedName>
</protein>
<feature type="region of interest" description="Disordered" evidence="2">
    <location>
        <begin position="156"/>
        <end position="178"/>
    </location>
</feature>
<keyword evidence="5" id="KW-1185">Reference proteome</keyword>
<comment type="function">
    <text evidence="1">Could be a nuclease involved in processing of the 5'-end of pre-16S rRNA.</text>
</comment>
<evidence type="ECO:0000256" key="2">
    <source>
        <dbReference type="SAM" id="MobiDB-lite"/>
    </source>
</evidence>
<comment type="similarity">
    <text evidence="1">Belongs to the YqgF HJR family.</text>
</comment>
<sequence>MRHGVRLGVDVGRARIGVARSDPSGMLATPLETVPRAADDAGAADLRRILELAREYEAVEIVVGLPLGLSGHRTPSTEDADGFAARLATAAGRREDPASGSEPIPVRLVDERLSTVSAQGQLREAGRRTKQSRQIIDQAAAVVILQHALDTERSLGDAPGTVVEIHDTDGEPDGGAPE</sequence>
<name>A0A916JQX6_9MICO</name>
<keyword evidence="1" id="KW-0690">Ribosome biogenesis</keyword>
<dbReference type="EMBL" id="CAJVAP010000001">
    <property type="protein sequence ID" value="CAG7595815.1"/>
    <property type="molecule type" value="Genomic_DNA"/>
</dbReference>
<dbReference type="GO" id="GO:0004518">
    <property type="term" value="F:nuclease activity"/>
    <property type="evidence" value="ECO:0007669"/>
    <property type="project" value="UniProtKB-KW"/>
</dbReference>
<keyword evidence="1 4" id="KW-0378">Hydrolase</keyword>
<organism evidence="4 5">
    <name type="scientific">Leucobacter soli</name>
    <dbReference type="NCBI Taxonomy" id="2812850"/>
    <lineage>
        <taxon>Bacteria</taxon>
        <taxon>Bacillati</taxon>
        <taxon>Actinomycetota</taxon>
        <taxon>Actinomycetes</taxon>
        <taxon>Micrococcales</taxon>
        <taxon>Microbacteriaceae</taxon>
        <taxon>Leucobacter</taxon>
    </lineage>
</organism>
<dbReference type="InterPro" id="IPR005227">
    <property type="entry name" value="YqgF"/>
</dbReference>
<dbReference type="InterPro" id="IPR006641">
    <property type="entry name" value="YqgF/RNaseH-like_dom"/>
</dbReference>
<dbReference type="NCBIfam" id="TIGR00250">
    <property type="entry name" value="RNAse_H_YqgF"/>
    <property type="match status" value="1"/>
</dbReference>
<dbReference type="Proteomes" id="UP000693892">
    <property type="component" value="Unassembled WGS sequence"/>
</dbReference>
<dbReference type="GO" id="GO:0005829">
    <property type="term" value="C:cytosol"/>
    <property type="evidence" value="ECO:0007669"/>
    <property type="project" value="TreeGrafter"/>
</dbReference>
<accession>A0A916JQX6</accession>
<keyword evidence="1" id="KW-0540">Nuclease</keyword>
<feature type="domain" description="YqgF/RNase H-like" evidence="3">
    <location>
        <begin position="4"/>
        <end position="118"/>
    </location>
</feature>
<dbReference type="GO" id="GO:0016788">
    <property type="term" value="F:hydrolase activity, acting on ester bonds"/>
    <property type="evidence" value="ECO:0007669"/>
    <property type="project" value="UniProtKB-UniRule"/>
</dbReference>
<gene>
    <name evidence="4" type="ORF">LEUCIP111803_00059</name>
</gene>
<evidence type="ECO:0000313" key="5">
    <source>
        <dbReference type="Proteomes" id="UP000693892"/>
    </source>
</evidence>
<dbReference type="HAMAP" id="MF_00651">
    <property type="entry name" value="Nuclease_YqgF"/>
    <property type="match status" value="1"/>
</dbReference>